<dbReference type="PANTHER" id="PTHR47969:SF21">
    <property type="entry name" value="KINESIN-LIKE PROTEIN"/>
    <property type="match status" value="1"/>
</dbReference>
<feature type="compositionally biased region" description="Acidic residues" evidence="13">
    <location>
        <begin position="469"/>
        <end position="482"/>
    </location>
</feature>
<keyword evidence="5 10" id="KW-0067">ATP-binding</keyword>
<dbReference type="SMART" id="SM00129">
    <property type="entry name" value="KISc"/>
    <property type="match status" value="1"/>
</dbReference>
<evidence type="ECO:0000256" key="9">
    <source>
        <dbReference type="ARBA" id="ARBA00060187"/>
    </source>
</evidence>
<dbReference type="GO" id="GO:0003777">
    <property type="term" value="F:microtubule motor activity"/>
    <property type="evidence" value="ECO:0007669"/>
    <property type="project" value="InterPro"/>
</dbReference>
<dbReference type="InterPro" id="IPR019821">
    <property type="entry name" value="Kinesin_motor_CS"/>
</dbReference>
<dbReference type="EMBL" id="CARXXK010000005">
    <property type="protein sequence ID" value="CAI6369443.1"/>
    <property type="molecule type" value="Genomic_DNA"/>
</dbReference>
<keyword evidence="3 11" id="KW-0493">Microtubule</keyword>
<dbReference type="Proteomes" id="UP001160148">
    <property type="component" value="Unassembled WGS sequence"/>
</dbReference>
<dbReference type="AlphaFoldDB" id="A0AAV0XMA6"/>
<dbReference type="Gene3D" id="3.40.850.10">
    <property type="entry name" value="Kinesin motor domain"/>
    <property type="match status" value="1"/>
</dbReference>
<dbReference type="InterPro" id="IPR027417">
    <property type="entry name" value="P-loop_NTPase"/>
</dbReference>
<dbReference type="PRINTS" id="PR00380">
    <property type="entry name" value="KINESINHEAVY"/>
</dbReference>
<dbReference type="FunFam" id="3.40.850.10:FF:000029">
    <property type="entry name" value="Kinesin-like protein KIF17"/>
    <property type="match status" value="1"/>
</dbReference>
<keyword evidence="8" id="KW-0206">Cytoskeleton</keyword>
<keyword evidence="4 10" id="KW-0547">Nucleotide-binding</keyword>
<gene>
    <name evidence="15" type="ORF">MEUPH1_LOCUS23680</name>
</gene>
<evidence type="ECO:0000256" key="7">
    <source>
        <dbReference type="ARBA" id="ARBA00023175"/>
    </source>
</evidence>
<evidence type="ECO:0000256" key="3">
    <source>
        <dbReference type="ARBA" id="ARBA00022701"/>
    </source>
</evidence>
<dbReference type="PANTHER" id="PTHR47969">
    <property type="entry name" value="CHROMOSOME-ASSOCIATED KINESIN KIF4A-RELATED"/>
    <property type="match status" value="1"/>
</dbReference>
<evidence type="ECO:0000256" key="8">
    <source>
        <dbReference type="ARBA" id="ARBA00023212"/>
    </source>
</evidence>
<evidence type="ECO:0000256" key="1">
    <source>
        <dbReference type="ARBA" id="ARBA00004245"/>
    </source>
</evidence>
<feature type="domain" description="Kinesin motor" evidence="14">
    <location>
        <begin position="99"/>
        <end position="431"/>
    </location>
</feature>
<reference evidence="15 16" key="1">
    <citation type="submission" date="2023-01" db="EMBL/GenBank/DDBJ databases">
        <authorList>
            <person name="Whitehead M."/>
        </authorList>
    </citation>
    <scope>NUCLEOTIDE SEQUENCE [LARGE SCALE GENOMIC DNA]</scope>
</reference>
<dbReference type="InterPro" id="IPR036961">
    <property type="entry name" value="Kinesin_motor_dom_sf"/>
</dbReference>
<dbReference type="InterPro" id="IPR001752">
    <property type="entry name" value="Kinesin_motor_dom"/>
</dbReference>
<dbReference type="GO" id="GO:0007018">
    <property type="term" value="P:microtubule-based movement"/>
    <property type="evidence" value="ECO:0007669"/>
    <property type="project" value="InterPro"/>
</dbReference>
<keyword evidence="2" id="KW-0963">Cytoplasm</keyword>
<dbReference type="SUPFAM" id="SSF52540">
    <property type="entry name" value="P-loop containing nucleoside triphosphate hydrolases"/>
    <property type="match status" value="1"/>
</dbReference>
<comment type="caution">
    <text evidence="15">The sequence shown here is derived from an EMBL/GenBank/DDBJ whole genome shotgun (WGS) entry which is preliminary data.</text>
</comment>
<dbReference type="PROSITE" id="PS50067">
    <property type="entry name" value="KINESIN_MOTOR_2"/>
    <property type="match status" value="1"/>
</dbReference>
<feature type="binding site" evidence="10">
    <location>
        <begin position="186"/>
        <end position="193"/>
    </location>
    <ligand>
        <name>ATP</name>
        <dbReference type="ChEBI" id="CHEBI:30616"/>
    </ligand>
</feature>
<protein>
    <recommendedName>
        <fullName evidence="11">Kinesin-like protein</fullName>
    </recommendedName>
</protein>
<evidence type="ECO:0000313" key="15">
    <source>
        <dbReference type="EMBL" id="CAI6369443.1"/>
    </source>
</evidence>
<evidence type="ECO:0000259" key="14">
    <source>
        <dbReference type="PROSITE" id="PS50067"/>
    </source>
</evidence>
<keyword evidence="6 12" id="KW-0175">Coiled coil</keyword>
<sequence length="715" mass="80058">MSYRNQHNILCMTKIVMILWHIYETVSIGCSIGISSLRRYKTAGFGVRFVCMRLGVFTSGNLSAVDIASITDYSNHVLSIIVYLLNPKTMVYSAGEIENVRVAVRLRPLSKKEKSSGCVPVVVADPENAAIFVQNPNPSHVGPPKTFMFDLVFDSDSKQLDVYNEVARPIVDKVFDGFNGTIFAYGQTGTGKTFTMEGSHISPELNGIIPNSFAHIFGHIAKAKEDVKFLVSVSYFEIYNEGVYDLLSKHVSTELEVKERPDVGVYVKDLSTYVVNNADDMHQLLMTGNKNRATAATAMNSESSRSHAIFSITIETSRPDVTGEYHVKVGRLRLVDLAGSERQSKTGALGIRFKEATKINLSLSTLGNVISALVDGKSTHIPYRNSKLTRILQDSLGGNSKTVMCATVGPAGFNYDETISTLRYANRAKNIQNTSKANEDPKEALLRQFQMEIEALKKQIDDSSKGLSEADDDGEEEGEEEGLVVGASEEVANAVQSKREELDAARQEMIRLKEKLENMEKKIIVGGENLLEKSVAQEKLLEDSAKELLDRKSRQMNLNMRLQEVQAEKMDTEDKYSGLQERSGALSKKLKKLSAAILAVKEDLKDTEDESKREIVELKQILKQTSKELKMQEVIIEHFVPDDYLELIKKNSFWNEEIGEWELRCVAYTGNNMAKELPNDEEITFETRRPDFSHVYLTYKDKAQARSKSRTGKRT</sequence>
<evidence type="ECO:0000256" key="10">
    <source>
        <dbReference type="PROSITE-ProRule" id="PRU00283"/>
    </source>
</evidence>
<comment type="similarity">
    <text evidence="10 11">Belongs to the TRAFAC class myosin-kinesin ATPase superfamily. Kinesin family.</text>
</comment>
<accession>A0AAV0XMA6</accession>
<dbReference type="GO" id="GO:0008017">
    <property type="term" value="F:microtubule binding"/>
    <property type="evidence" value="ECO:0007669"/>
    <property type="project" value="InterPro"/>
</dbReference>
<evidence type="ECO:0000256" key="5">
    <source>
        <dbReference type="ARBA" id="ARBA00022840"/>
    </source>
</evidence>
<dbReference type="InterPro" id="IPR027640">
    <property type="entry name" value="Kinesin-like_fam"/>
</dbReference>
<feature type="region of interest" description="Disordered" evidence="13">
    <location>
        <begin position="460"/>
        <end position="483"/>
    </location>
</feature>
<keyword evidence="16" id="KW-1185">Reference proteome</keyword>
<name>A0AAV0XMA6_9HEMI</name>
<evidence type="ECO:0000256" key="13">
    <source>
        <dbReference type="SAM" id="MobiDB-lite"/>
    </source>
</evidence>
<evidence type="ECO:0000256" key="11">
    <source>
        <dbReference type="RuleBase" id="RU000394"/>
    </source>
</evidence>
<evidence type="ECO:0000256" key="12">
    <source>
        <dbReference type="SAM" id="Coils"/>
    </source>
</evidence>
<evidence type="ECO:0000313" key="16">
    <source>
        <dbReference type="Proteomes" id="UP001160148"/>
    </source>
</evidence>
<dbReference type="GO" id="GO:0005524">
    <property type="term" value="F:ATP binding"/>
    <property type="evidence" value="ECO:0007669"/>
    <property type="project" value="UniProtKB-UniRule"/>
</dbReference>
<evidence type="ECO:0000256" key="2">
    <source>
        <dbReference type="ARBA" id="ARBA00022490"/>
    </source>
</evidence>
<feature type="coiled-coil region" evidence="12">
    <location>
        <begin position="555"/>
        <end position="628"/>
    </location>
</feature>
<dbReference type="PROSITE" id="PS00411">
    <property type="entry name" value="KINESIN_MOTOR_1"/>
    <property type="match status" value="1"/>
</dbReference>
<dbReference type="Pfam" id="PF00225">
    <property type="entry name" value="Kinesin"/>
    <property type="match status" value="1"/>
</dbReference>
<comment type="function">
    <text evidence="9">Plus-end directed microtubule motor that may be used for anterograde axonal transport and could conceivably move cargos in fly neurons different than those moved by kinesin heavy chain or other plus-end directed motors.</text>
</comment>
<comment type="subcellular location">
    <subcellularLocation>
        <location evidence="1">Cytoplasm</location>
        <location evidence="1">Cytoskeleton</location>
    </subcellularLocation>
</comment>
<dbReference type="GO" id="GO:0005874">
    <property type="term" value="C:microtubule"/>
    <property type="evidence" value="ECO:0007669"/>
    <property type="project" value="UniProtKB-KW"/>
</dbReference>
<organism evidence="15 16">
    <name type="scientific">Macrosiphum euphorbiae</name>
    <name type="common">potato aphid</name>
    <dbReference type="NCBI Taxonomy" id="13131"/>
    <lineage>
        <taxon>Eukaryota</taxon>
        <taxon>Metazoa</taxon>
        <taxon>Ecdysozoa</taxon>
        <taxon>Arthropoda</taxon>
        <taxon>Hexapoda</taxon>
        <taxon>Insecta</taxon>
        <taxon>Pterygota</taxon>
        <taxon>Neoptera</taxon>
        <taxon>Paraneoptera</taxon>
        <taxon>Hemiptera</taxon>
        <taxon>Sternorrhyncha</taxon>
        <taxon>Aphidomorpha</taxon>
        <taxon>Aphidoidea</taxon>
        <taxon>Aphididae</taxon>
        <taxon>Macrosiphini</taxon>
        <taxon>Macrosiphum</taxon>
    </lineage>
</organism>
<evidence type="ECO:0000256" key="6">
    <source>
        <dbReference type="ARBA" id="ARBA00023054"/>
    </source>
</evidence>
<evidence type="ECO:0000256" key="4">
    <source>
        <dbReference type="ARBA" id="ARBA00022741"/>
    </source>
</evidence>
<proteinExistence type="inferred from homology"/>
<keyword evidence="7 10" id="KW-0505">Motor protein</keyword>